<sequence>MKFSFAVLLTVVAAVSAVPNSKLSQRAVDCAGKDANCGGPGDRGCCGGTTCKNTLAPVGGVGKTCQ</sequence>
<protein>
    <submittedName>
        <fullName evidence="2">Uncharacterized protein</fullName>
    </submittedName>
</protein>
<reference evidence="2 3" key="1">
    <citation type="submission" date="2018-12" db="EMBL/GenBank/DDBJ databases">
        <title>Genome sequence and assembly of Colletotrichum trifolii.</title>
        <authorList>
            <person name="Gan P."/>
            <person name="Shirasu K."/>
        </authorList>
    </citation>
    <scope>NUCLEOTIDE SEQUENCE [LARGE SCALE GENOMIC DNA]</scope>
    <source>
        <strain evidence="2 3">543-2</strain>
    </source>
</reference>
<name>A0A4R8RP55_COLTR</name>
<organism evidence="2 3">
    <name type="scientific">Colletotrichum trifolii</name>
    <dbReference type="NCBI Taxonomy" id="5466"/>
    <lineage>
        <taxon>Eukaryota</taxon>
        <taxon>Fungi</taxon>
        <taxon>Dikarya</taxon>
        <taxon>Ascomycota</taxon>
        <taxon>Pezizomycotina</taxon>
        <taxon>Sordariomycetes</taxon>
        <taxon>Hypocreomycetidae</taxon>
        <taxon>Glomerellales</taxon>
        <taxon>Glomerellaceae</taxon>
        <taxon>Colletotrichum</taxon>
        <taxon>Colletotrichum orbiculare species complex</taxon>
    </lineage>
</organism>
<feature type="chain" id="PRO_5021002523" evidence="1">
    <location>
        <begin position="18"/>
        <end position="66"/>
    </location>
</feature>
<keyword evidence="3" id="KW-1185">Reference proteome</keyword>
<accession>A0A4R8RP55</accession>
<evidence type="ECO:0000313" key="3">
    <source>
        <dbReference type="Proteomes" id="UP000295703"/>
    </source>
</evidence>
<gene>
    <name evidence="2" type="ORF">CTRI78_v006208</name>
</gene>
<dbReference type="EMBL" id="RYZW01000057">
    <property type="protein sequence ID" value="TDZ54581.1"/>
    <property type="molecule type" value="Genomic_DNA"/>
</dbReference>
<dbReference type="Proteomes" id="UP000295703">
    <property type="component" value="Unassembled WGS sequence"/>
</dbReference>
<comment type="caution">
    <text evidence="2">The sequence shown here is derived from an EMBL/GenBank/DDBJ whole genome shotgun (WGS) entry which is preliminary data.</text>
</comment>
<proteinExistence type="predicted"/>
<keyword evidence="1" id="KW-0732">Signal</keyword>
<feature type="signal peptide" evidence="1">
    <location>
        <begin position="1"/>
        <end position="17"/>
    </location>
</feature>
<evidence type="ECO:0000256" key="1">
    <source>
        <dbReference type="SAM" id="SignalP"/>
    </source>
</evidence>
<evidence type="ECO:0000313" key="2">
    <source>
        <dbReference type="EMBL" id="TDZ54581.1"/>
    </source>
</evidence>
<dbReference type="AlphaFoldDB" id="A0A4R8RP55"/>